<dbReference type="PANTHER" id="PTHR23026:SF123">
    <property type="entry name" value="NAD(P)H NITROREDUCTASE RV3131-RELATED"/>
    <property type="match status" value="1"/>
</dbReference>
<feature type="domain" description="Nitroreductase" evidence="1">
    <location>
        <begin position="41"/>
        <end position="205"/>
    </location>
</feature>
<dbReference type="EMBL" id="QFQD01000032">
    <property type="protein sequence ID" value="PZQ82392.1"/>
    <property type="molecule type" value="Genomic_DNA"/>
</dbReference>
<dbReference type="GO" id="GO:0016491">
    <property type="term" value="F:oxidoreductase activity"/>
    <property type="evidence" value="ECO:0007669"/>
    <property type="project" value="InterPro"/>
</dbReference>
<dbReference type="InterPro" id="IPR012825">
    <property type="entry name" value="BluB"/>
</dbReference>
<evidence type="ECO:0000259" key="1">
    <source>
        <dbReference type="Pfam" id="PF00881"/>
    </source>
</evidence>
<evidence type="ECO:0000313" key="3">
    <source>
        <dbReference type="Proteomes" id="UP000248887"/>
    </source>
</evidence>
<evidence type="ECO:0000313" key="2">
    <source>
        <dbReference type="EMBL" id="PZQ82392.1"/>
    </source>
</evidence>
<dbReference type="InterPro" id="IPR050627">
    <property type="entry name" value="Nitroreductase/BluB"/>
</dbReference>
<dbReference type="PANTHER" id="PTHR23026">
    <property type="entry name" value="NADPH NITROREDUCTASE"/>
    <property type="match status" value="1"/>
</dbReference>
<dbReference type="Pfam" id="PF00881">
    <property type="entry name" value="Nitroreductase"/>
    <property type="match status" value="1"/>
</dbReference>
<dbReference type="Gene3D" id="3.40.109.10">
    <property type="entry name" value="NADH Oxidase"/>
    <property type="match status" value="1"/>
</dbReference>
<dbReference type="InterPro" id="IPR029479">
    <property type="entry name" value="Nitroreductase"/>
</dbReference>
<dbReference type="AlphaFoldDB" id="A0A2W5QZT1"/>
<dbReference type="InterPro" id="IPR000415">
    <property type="entry name" value="Nitroreductase-like"/>
</dbReference>
<sequence length="233" mass="25139">MRAQPPNPARLAGPLADEAPAGPPPVFGAEFLDDLDALFHWRRDVRHFHSDALEPGALDALLCLAVRAPSVGLSQPWRFVRVSAPARRAAVRSIFEACNADALALQRGERAGLYARLKLAGLDEAPEHLAVFVEPEPEAGHGLGRATMPESVAYSAVMAIHTLWLAAAARGLGVGWVSILDPQAVNAALEVPESWRLVGYLCIGYPAAPSDVPELERAGWEHRRPVADFLTER</sequence>
<gene>
    <name evidence="2" type="primary">bluB</name>
    <name evidence="2" type="ORF">DI549_11550</name>
</gene>
<dbReference type="SUPFAM" id="SSF55469">
    <property type="entry name" value="FMN-dependent nitroreductase-like"/>
    <property type="match status" value="1"/>
</dbReference>
<dbReference type="NCBIfam" id="TIGR02476">
    <property type="entry name" value="BluB"/>
    <property type="match status" value="1"/>
</dbReference>
<accession>A0A2W5QZT1</accession>
<reference evidence="2 3" key="1">
    <citation type="submission" date="2017-08" db="EMBL/GenBank/DDBJ databases">
        <title>Infants hospitalized years apart are colonized by the same room-sourced microbial strains.</title>
        <authorList>
            <person name="Brooks B."/>
            <person name="Olm M.R."/>
            <person name="Firek B.A."/>
            <person name="Baker R."/>
            <person name="Thomas B.C."/>
            <person name="Morowitz M.J."/>
            <person name="Banfield J.F."/>
        </authorList>
    </citation>
    <scope>NUCLEOTIDE SEQUENCE [LARGE SCALE GENOMIC DNA]</scope>
    <source>
        <strain evidence="2">S2_005_001_R2_27</strain>
    </source>
</reference>
<comment type="caution">
    <text evidence="2">The sequence shown here is derived from an EMBL/GenBank/DDBJ whole genome shotgun (WGS) entry which is preliminary data.</text>
</comment>
<dbReference type="Proteomes" id="UP000248887">
    <property type="component" value="Unassembled WGS sequence"/>
</dbReference>
<organism evidence="2 3">
    <name type="scientific">Ancylobacter novellus</name>
    <name type="common">Thiobacillus novellus</name>
    <dbReference type="NCBI Taxonomy" id="921"/>
    <lineage>
        <taxon>Bacteria</taxon>
        <taxon>Pseudomonadati</taxon>
        <taxon>Pseudomonadota</taxon>
        <taxon>Alphaproteobacteria</taxon>
        <taxon>Hyphomicrobiales</taxon>
        <taxon>Xanthobacteraceae</taxon>
        <taxon>Ancylobacter</taxon>
    </lineage>
</organism>
<proteinExistence type="predicted"/>
<name>A0A2W5QZT1_ANCNO</name>
<protein>
    <submittedName>
        <fullName evidence="2">5,6-dimethylbenzimidazole synthase</fullName>
    </submittedName>
</protein>